<dbReference type="Proteomes" id="UP000234560">
    <property type="component" value="Chromosome"/>
</dbReference>
<feature type="compositionally biased region" description="Low complexity" evidence="1">
    <location>
        <begin position="52"/>
        <end position="68"/>
    </location>
</feature>
<dbReference type="EMBL" id="CP136958">
    <property type="protein sequence ID" value="WOT03015.1"/>
    <property type="molecule type" value="Genomic_DNA"/>
</dbReference>
<evidence type="ECO:0000313" key="4">
    <source>
        <dbReference type="Proteomes" id="UP000234560"/>
    </source>
</evidence>
<evidence type="ECO:0008006" key="5">
    <source>
        <dbReference type="Google" id="ProtNLM"/>
    </source>
</evidence>
<name>A0AAF0YYR0_9CORY</name>
<reference evidence="3" key="1">
    <citation type="submission" date="2017-12" db="EMBL/GenBank/DDBJ databases">
        <authorList>
            <person name="Thomas-White K."/>
            <person name="Wolfe A.J."/>
        </authorList>
    </citation>
    <scope>NUCLEOTIDE SEQUENCE</scope>
    <source>
        <strain evidence="3">UMB0763</strain>
    </source>
</reference>
<gene>
    <name evidence="3" type="ORF">CYJ47_04385</name>
</gene>
<feature type="chain" id="PRO_5041963659" description="Secreted protein" evidence="2">
    <location>
        <begin position="26"/>
        <end position="216"/>
    </location>
</feature>
<sequence>MKISAGSRKVIALTTAVAVALSASACSKKDDEAAEQVTETNMSTRTTQVTVSSAPSSSSEAPSPTTESKAPETLAPEAESQPELNPLPQVPAPEVLAPVEGEPASAEDAEAIAGLVQSVTWAPTLRAFMSNFMDNTCRRVIDQAGGAQGVDLSQVPEIPLEQIPQYQETRSTVDAVEDITVNGDEASAWVTTTSQGNTQSGTMKFLREDGRWKMCN</sequence>
<feature type="region of interest" description="Disordered" evidence="1">
    <location>
        <begin position="24"/>
        <end position="90"/>
    </location>
</feature>
<proteinExistence type="predicted"/>
<organism evidence="3 4">
    <name type="scientific">Corynebacterium pyruviciproducens</name>
    <dbReference type="NCBI Taxonomy" id="598660"/>
    <lineage>
        <taxon>Bacteria</taxon>
        <taxon>Bacillati</taxon>
        <taxon>Actinomycetota</taxon>
        <taxon>Actinomycetes</taxon>
        <taxon>Mycobacteriales</taxon>
        <taxon>Corynebacteriaceae</taxon>
        <taxon>Corynebacterium</taxon>
    </lineage>
</organism>
<keyword evidence="2" id="KW-0732">Signal</keyword>
<feature type="compositionally biased region" description="Polar residues" evidence="1">
    <location>
        <begin position="37"/>
        <end position="51"/>
    </location>
</feature>
<dbReference type="KEGG" id="cpyr:CYJ47_04385"/>
<dbReference type="RefSeq" id="WP_101678322.1">
    <property type="nucleotide sequence ID" value="NZ_CP136958.1"/>
</dbReference>
<evidence type="ECO:0000313" key="3">
    <source>
        <dbReference type="EMBL" id="WOT03015.1"/>
    </source>
</evidence>
<reference evidence="3" key="2">
    <citation type="submission" date="2023-10" db="EMBL/GenBank/DDBJ databases">
        <authorList>
            <person name="Choi B."/>
        </authorList>
    </citation>
    <scope>NUCLEOTIDE SEQUENCE</scope>
    <source>
        <strain evidence="3">UMB0763</strain>
    </source>
</reference>
<dbReference type="PROSITE" id="PS51257">
    <property type="entry name" value="PROKAR_LIPOPROTEIN"/>
    <property type="match status" value="1"/>
</dbReference>
<dbReference type="AlphaFoldDB" id="A0AAF0YYR0"/>
<feature type="signal peptide" evidence="2">
    <location>
        <begin position="1"/>
        <end position="25"/>
    </location>
</feature>
<protein>
    <recommendedName>
        <fullName evidence="5">Secreted protein</fullName>
    </recommendedName>
</protein>
<evidence type="ECO:0000256" key="2">
    <source>
        <dbReference type="SAM" id="SignalP"/>
    </source>
</evidence>
<evidence type="ECO:0000256" key="1">
    <source>
        <dbReference type="SAM" id="MobiDB-lite"/>
    </source>
</evidence>
<accession>A0AAF0YYR0</accession>